<evidence type="ECO:0000259" key="3">
    <source>
        <dbReference type="Pfam" id="PF07859"/>
    </source>
</evidence>
<keyword evidence="5" id="KW-1185">Reference proteome</keyword>
<dbReference type="Gene3D" id="3.40.50.1820">
    <property type="entry name" value="alpha/beta hydrolase"/>
    <property type="match status" value="1"/>
</dbReference>
<evidence type="ECO:0000256" key="1">
    <source>
        <dbReference type="ARBA" id="ARBA00010515"/>
    </source>
</evidence>
<evidence type="ECO:0000256" key="2">
    <source>
        <dbReference type="ARBA" id="ARBA00022801"/>
    </source>
</evidence>
<dbReference type="InterPro" id="IPR013094">
    <property type="entry name" value="AB_hydrolase_3"/>
</dbReference>
<dbReference type="RefSeq" id="WP_146863672.1">
    <property type="nucleotide sequence ID" value="NZ_BARK01000027.1"/>
</dbReference>
<dbReference type="GO" id="GO:0016787">
    <property type="term" value="F:hydrolase activity"/>
    <property type="evidence" value="ECO:0007669"/>
    <property type="project" value="UniProtKB-KW"/>
</dbReference>
<protein>
    <recommendedName>
        <fullName evidence="3">Alpha/beta hydrolase fold-3 domain-containing protein</fullName>
    </recommendedName>
</protein>
<keyword evidence="2" id="KW-0378">Hydrolase</keyword>
<dbReference type="EMBL" id="BJVA01000021">
    <property type="protein sequence ID" value="GEK97304.1"/>
    <property type="molecule type" value="Genomic_DNA"/>
</dbReference>
<dbReference type="SUPFAM" id="SSF53474">
    <property type="entry name" value="alpha/beta-Hydrolases"/>
    <property type="match status" value="1"/>
</dbReference>
<dbReference type="PANTHER" id="PTHR48081">
    <property type="entry name" value="AB HYDROLASE SUPERFAMILY PROTEIN C4A8.06C"/>
    <property type="match status" value="1"/>
</dbReference>
<feature type="domain" description="Alpha/beta hydrolase fold-3" evidence="3">
    <location>
        <begin position="97"/>
        <end position="299"/>
    </location>
</feature>
<dbReference type="InterPro" id="IPR050300">
    <property type="entry name" value="GDXG_lipolytic_enzyme"/>
</dbReference>
<evidence type="ECO:0000313" key="5">
    <source>
        <dbReference type="Proteomes" id="UP000321079"/>
    </source>
</evidence>
<reference evidence="4 5" key="1">
    <citation type="submission" date="2019-07" db="EMBL/GenBank/DDBJ databases">
        <title>Whole genome shotgun sequence of Gluconobacter kanchanaburiensis NBRC 103587.</title>
        <authorList>
            <person name="Hosoyama A."/>
            <person name="Uohara A."/>
            <person name="Ohji S."/>
            <person name="Ichikawa N."/>
        </authorList>
    </citation>
    <scope>NUCLEOTIDE SEQUENCE [LARGE SCALE GENOMIC DNA]</scope>
    <source>
        <strain evidence="4 5">NBRC 103587</strain>
    </source>
</reference>
<gene>
    <name evidence="4" type="ORF">GKA01_25010</name>
</gene>
<dbReference type="OrthoDB" id="9806180at2"/>
<dbReference type="PANTHER" id="PTHR48081:SF8">
    <property type="entry name" value="ALPHA_BETA HYDROLASE FOLD-3 DOMAIN-CONTAINING PROTEIN-RELATED"/>
    <property type="match status" value="1"/>
</dbReference>
<organism evidence="4 5">
    <name type="scientific">Gluconobacter kanchanaburiensis NBRC 103587</name>
    <dbReference type="NCBI Taxonomy" id="1307948"/>
    <lineage>
        <taxon>Bacteria</taxon>
        <taxon>Pseudomonadati</taxon>
        <taxon>Pseudomonadota</taxon>
        <taxon>Alphaproteobacteria</taxon>
        <taxon>Acetobacterales</taxon>
        <taxon>Acetobacteraceae</taxon>
        <taxon>Gluconobacter</taxon>
    </lineage>
</organism>
<sequence length="335" mass="37223">MRPTLILRFFLFWLAWQSRRRGMVPRSFVIDDIPLIPAVPPSAEMLRHIRRLTGRPSFPVRLSSLRIRRWQDIRIPGAEDYRTARVFRPRGKVRGVVLYLHGGGFVHCDLVSHHGICCRLAASSGAVVVSLDYRLAPEHRFPAGLEDAKAALEWIFRTVPVDVPVAVAGDSAGGNLSAALAVWVRQSRLRPLSAQLLYYPALSGPFAPPSREAYATGYMLSAELLYWYCGQTLQSPEQLFDPAFAPLLEESFSDLPPAMIVTAGFDPLRGEGELYARCLQNAGVSVQPELYPGMIHGFLNGYALLRDGRRALRRGGVFLRSAFALKGSASVKRTH</sequence>
<proteinExistence type="inferred from homology"/>
<comment type="similarity">
    <text evidence="1">Belongs to the 'GDXG' lipolytic enzyme family.</text>
</comment>
<dbReference type="PROSITE" id="PS01173">
    <property type="entry name" value="LIPASE_GDXG_HIS"/>
    <property type="match status" value="1"/>
</dbReference>
<dbReference type="InterPro" id="IPR029058">
    <property type="entry name" value="AB_hydrolase_fold"/>
</dbReference>
<dbReference type="InterPro" id="IPR002168">
    <property type="entry name" value="Lipase_GDXG_HIS_AS"/>
</dbReference>
<name>A0A511BAE2_9PROT</name>
<accession>A0A511BAE2</accession>
<evidence type="ECO:0000313" key="4">
    <source>
        <dbReference type="EMBL" id="GEK97304.1"/>
    </source>
</evidence>
<dbReference type="Proteomes" id="UP000321079">
    <property type="component" value="Unassembled WGS sequence"/>
</dbReference>
<dbReference type="Pfam" id="PF07859">
    <property type="entry name" value="Abhydrolase_3"/>
    <property type="match status" value="1"/>
</dbReference>
<dbReference type="AlphaFoldDB" id="A0A511BAE2"/>
<comment type="caution">
    <text evidence="4">The sequence shown here is derived from an EMBL/GenBank/DDBJ whole genome shotgun (WGS) entry which is preliminary data.</text>
</comment>